<evidence type="ECO:0000313" key="3">
    <source>
        <dbReference type="Proteomes" id="UP000063991"/>
    </source>
</evidence>
<dbReference type="Pfam" id="PF04577">
    <property type="entry name" value="Glyco_transf_61"/>
    <property type="match status" value="1"/>
</dbReference>
<dbReference type="Proteomes" id="UP000063991">
    <property type="component" value="Chromosome"/>
</dbReference>
<dbReference type="InterPro" id="IPR049625">
    <property type="entry name" value="Glyco_transf_61_cat"/>
</dbReference>
<accession>A0A126Q372</accession>
<dbReference type="OrthoDB" id="6326745at2"/>
<protein>
    <recommendedName>
        <fullName evidence="1">Glycosyltransferase 61 catalytic domain-containing protein</fullName>
    </recommendedName>
</protein>
<gene>
    <name evidence="2" type="ORF">AVL55_17305</name>
</gene>
<organism evidence="2 3">
    <name type="scientific">Alteromonas macleodii</name>
    <name type="common">Pseudoalteromonas macleodii</name>
    <dbReference type="NCBI Taxonomy" id="28108"/>
    <lineage>
        <taxon>Bacteria</taxon>
        <taxon>Pseudomonadati</taxon>
        <taxon>Pseudomonadota</taxon>
        <taxon>Gammaproteobacteria</taxon>
        <taxon>Alteromonadales</taxon>
        <taxon>Alteromonadaceae</taxon>
        <taxon>Alteromonas/Salinimonas group</taxon>
        <taxon>Alteromonas</taxon>
    </lineage>
</organism>
<dbReference type="RefSeq" id="WP_061095940.1">
    <property type="nucleotide sequence ID" value="NZ_CP014323.1"/>
</dbReference>
<dbReference type="AlphaFoldDB" id="A0A126Q372"/>
<dbReference type="GO" id="GO:0016757">
    <property type="term" value="F:glycosyltransferase activity"/>
    <property type="evidence" value="ECO:0007669"/>
    <property type="project" value="InterPro"/>
</dbReference>
<evidence type="ECO:0000259" key="1">
    <source>
        <dbReference type="Pfam" id="PF04577"/>
    </source>
</evidence>
<evidence type="ECO:0000313" key="2">
    <source>
        <dbReference type="EMBL" id="AMJ99756.1"/>
    </source>
</evidence>
<proteinExistence type="predicted"/>
<dbReference type="EMBL" id="CP014323">
    <property type="protein sequence ID" value="AMJ99756.1"/>
    <property type="molecule type" value="Genomic_DNA"/>
</dbReference>
<sequence length="456" mass="52041">MENGKHISHLSPALIIPQTHESDFGRKPFSREYFAAGVIQNGEASRFFGHEYSNTMLQNSKLQREILSSTRHNKLTGTWFFAGTFAPHFGHFIAESCHRLWAWRQLKDQVDGLIFLPPPKFSDIEKWGTFVFDVLALFGIEKSQVKIVTNVTEVENIYVPEQGASFHGDVKPWYQNWLAQNPLVKNFEPNHSANKKLFISRRNYKLKGRVAGMDAFADFLVEHGYQEVCPENLGFEEQLAVLASAEYIIWEEGSAVHLMELLPQQAAKAALIMRRPTNPNIKNFLEKKYSELYTDDELIMDQRVQSRANNAQAYFANIDKTVKGLNQNGFIETTHHVEELKHRVIAEELEDARSYLKALKVSSEERKGYIGKLRLLQKLRRLGLDNRHLLKRALFNNALRNGNNSQAAEVINKIVSSDKFGIEELSIFQRSLSEALASSKQPIQKANLEKAIAALN</sequence>
<feature type="domain" description="Glycosyltransferase 61 catalytic" evidence="1">
    <location>
        <begin position="89"/>
        <end position="262"/>
    </location>
</feature>
<name>A0A126Q372_ALTMA</name>
<reference evidence="2 3" key="1">
    <citation type="submission" date="2015-12" db="EMBL/GenBank/DDBJ databases">
        <authorList>
            <person name="Shamseldin A."/>
            <person name="Moawad H."/>
            <person name="Abd El-Rahim W.M."/>
            <person name="Sadowsky M.J."/>
        </authorList>
    </citation>
    <scope>NUCLEOTIDE SEQUENCE [LARGE SCALE GENOMIC DNA]</scope>
    <source>
        <strain evidence="2 3">D7</strain>
    </source>
</reference>